<dbReference type="InterPro" id="IPR034457">
    <property type="entry name" value="Organic_radical-activating"/>
</dbReference>
<dbReference type="GO" id="GO:0016829">
    <property type="term" value="F:lyase activity"/>
    <property type="evidence" value="ECO:0007669"/>
    <property type="project" value="UniProtKB-KW"/>
</dbReference>
<evidence type="ECO:0000256" key="4">
    <source>
        <dbReference type="ARBA" id="ARBA00022691"/>
    </source>
</evidence>
<dbReference type="EMBL" id="QGGY01000002">
    <property type="protein sequence ID" value="PWJ78029.1"/>
    <property type="molecule type" value="Genomic_DNA"/>
</dbReference>
<organism evidence="10 11">
    <name type="scientific">Murimonas intestini</name>
    <dbReference type="NCBI Taxonomy" id="1337051"/>
    <lineage>
        <taxon>Bacteria</taxon>
        <taxon>Bacillati</taxon>
        <taxon>Bacillota</taxon>
        <taxon>Clostridia</taxon>
        <taxon>Lachnospirales</taxon>
        <taxon>Lachnospiraceae</taxon>
        <taxon>Murimonas</taxon>
    </lineage>
</organism>
<dbReference type="InterPro" id="IPR007197">
    <property type="entry name" value="rSAM"/>
</dbReference>
<dbReference type="Pfam" id="PF04055">
    <property type="entry name" value="Radical_SAM"/>
    <property type="match status" value="1"/>
</dbReference>
<dbReference type="InterPro" id="IPR058240">
    <property type="entry name" value="rSAM_sf"/>
</dbReference>
<keyword evidence="10" id="KW-0456">Lyase</keyword>
<sequence length="259" mass="29892">MIEETSDSYLIGNIQRFCLQDGPGIRTTVFLKGCGIRCPWCANPENLDNKIVHYQTGSKPGAYGKYYTIDQLREVLLHDIPFYSSGGGITWSGGEALLTLPKLGRLVLDLKEYGINQGAETSVFVSDEQLEFAAENLDWFIVDIKILQPEGCLKFLKGDIKQYIRNVEKLADKKKILCFRIPLVEPYTYNDENLTLIIGFLKKYQQIPVEIFKVHRLAEKKYNILGRRMDSYTELSDERLEQFYERLKKNNIDVEIIQM</sequence>
<keyword evidence="4" id="KW-0949">S-adenosyl-L-methionine</keyword>
<dbReference type="SUPFAM" id="SSF102114">
    <property type="entry name" value="Radical SAM enzymes"/>
    <property type="match status" value="1"/>
</dbReference>
<keyword evidence="6" id="KW-0560">Oxidoreductase</keyword>
<evidence type="ECO:0000256" key="3">
    <source>
        <dbReference type="ARBA" id="ARBA00022485"/>
    </source>
</evidence>
<evidence type="ECO:0000313" key="11">
    <source>
        <dbReference type="Proteomes" id="UP000245412"/>
    </source>
</evidence>
<comment type="caution">
    <text evidence="10">The sequence shown here is derived from an EMBL/GenBank/DDBJ whole genome shotgun (WGS) entry which is preliminary data.</text>
</comment>
<dbReference type="InterPro" id="IPR013785">
    <property type="entry name" value="Aldolase_TIM"/>
</dbReference>
<dbReference type="InterPro" id="IPR001989">
    <property type="entry name" value="Radical_activat_CS"/>
</dbReference>
<dbReference type="GO" id="GO:0016491">
    <property type="term" value="F:oxidoreductase activity"/>
    <property type="evidence" value="ECO:0007669"/>
    <property type="project" value="UniProtKB-KW"/>
</dbReference>
<dbReference type="GO" id="GO:0051539">
    <property type="term" value="F:4 iron, 4 sulfur cluster binding"/>
    <property type="evidence" value="ECO:0007669"/>
    <property type="project" value="UniProtKB-KW"/>
</dbReference>
<dbReference type="GO" id="GO:0046872">
    <property type="term" value="F:metal ion binding"/>
    <property type="evidence" value="ECO:0007669"/>
    <property type="project" value="UniProtKB-KW"/>
</dbReference>
<dbReference type="PROSITE" id="PS51918">
    <property type="entry name" value="RADICAL_SAM"/>
    <property type="match status" value="1"/>
</dbReference>
<dbReference type="AlphaFoldDB" id="A0AB73T838"/>
<accession>A0AB73T838</accession>
<keyword evidence="8" id="KW-0411">Iron-sulfur</keyword>
<keyword evidence="5" id="KW-0479">Metal-binding</keyword>
<dbReference type="PANTHER" id="PTHR30352:SF4">
    <property type="entry name" value="PYRUVATE FORMATE-LYASE 2-ACTIVATING ENZYME"/>
    <property type="match status" value="1"/>
</dbReference>
<protein>
    <submittedName>
        <fullName evidence="10">Pyruvate formate lyase activating enzyme</fullName>
    </submittedName>
</protein>
<dbReference type="InterPro" id="IPR012839">
    <property type="entry name" value="Organic_radical_activase"/>
</dbReference>
<dbReference type="PROSITE" id="PS01087">
    <property type="entry name" value="RADICAL_ACTIVATING"/>
    <property type="match status" value="1"/>
</dbReference>
<dbReference type="Gene3D" id="3.20.20.70">
    <property type="entry name" value="Aldolase class I"/>
    <property type="match status" value="1"/>
</dbReference>
<keyword evidence="3" id="KW-0004">4Fe-4S</keyword>
<reference evidence="10 11" key="1">
    <citation type="submission" date="2018-05" db="EMBL/GenBank/DDBJ databases">
        <authorList>
            <person name="Goeker M."/>
            <person name="Huntemann M."/>
            <person name="Clum A."/>
            <person name="Pillay M."/>
            <person name="Palaniappan K."/>
            <person name="Varghese N."/>
            <person name="Mikhailova N."/>
            <person name="Stamatis D."/>
            <person name="Reddy T."/>
            <person name="Daum C."/>
            <person name="Shapiro N."/>
            <person name="Ivanova N."/>
            <person name="Kyrpides N."/>
            <person name="Woyke T."/>
        </authorList>
    </citation>
    <scope>NUCLEOTIDE SEQUENCE [LARGE SCALE GENOMIC DNA]</scope>
    <source>
        <strain evidence="10 11">DSM 26524</strain>
    </source>
</reference>
<feature type="domain" description="Radical SAM core" evidence="9">
    <location>
        <begin position="20"/>
        <end position="253"/>
    </location>
</feature>
<gene>
    <name evidence="10" type="ORF">C7383_102162</name>
</gene>
<name>A0AB73T838_9FIRM</name>
<dbReference type="SFLD" id="SFLDG01066">
    <property type="entry name" value="organic_radical-activating_enz"/>
    <property type="match status" value="1"/>
</dbReference>
<evidence type="ECO:0000259" key="9">
    <source>
        <dbReference type="PROSITE" id="PS51918"/>
    </source>
</evidence>
<proteinExistence type="inferred from homology"/>
<comment type="similarity">
    <text evidence="2">Belongs to the organic radical-activating enzymes family.</text>
</comment>
<evidence type="ECO:0000256" key="2">
    <source>
        <dbReference type="ARBA" id="ARBA00009777"/>
    </source>
</evidence>
<evidence type="ECO:0000256" key="8">
    <source>
        <dbReference type="ARBA" id="ARBA00023014"/>
    </source>
</evidence>
<dbReference type="PANTHER" id="PTHR30352">
    <property type="entry name" value="PYRUVATE FORMATE-LYASE-ACTIVATING ENZYME"/>
    <property type="match status" value="1"/>
</dbReference>
<keyword evidence="11" id="KW-1185">Reference proteome</keyword>
<evidence type="ECO:0000313" key="10">
    <source>
        <dbReference type="EMBL" id="PWJ78029.1"/>
    </source>
</evidence>
<keyword evidence="7" id="KW-0408">Iron</keyword>
<comment type="cofactor">
    <cofactor evidence="1">
        <name>[4Fe-4S] cluster</name>
        <dbReference type="ChEBI" id="CHEBI:49883"/>
    </cofactor>
</comment>
<dbReference type="RefSeq" id="WP_109624977.1">
    <property type="nucleotide sequence ID" value="NZ_JANKBI010000012.1"/>
</dbReference>
<keyword evidence="10" id="KW-0670">Pyruvate</keyword>
<dbReference type="SFLD" id="SFLDS00029">
    <property type="entry name" value="Radical_SAM"/>
    <property type="match status" value="1"/>
</dbReference>
<evidence type="ECO:0000256" key="1">
    <source>
        <dbReference type="ARBA" id="ARBA00001966"/>
    </source>
</evidence>
<evidence type="ECO:0000256" key="6">
    <source>
        <dbReference type="ARBA" id="ARBA00023002"/>
    </source>
</evidence>
<evidence type="ECO:0000256" key="5">
    <source>
        <dbReference type="ARBA" id="ARBA00022723"/>
    </source>
</evidence>
<evidence type="ECO:0000256" key="7">
    <source>
        <dbReference type="ARBA" id="ARBA00023004"/>
    </source>
</evidence>
<dbReference type="Proteomes" id="UP000245412">
    <property type="component" value="Unassembled WGS sequence"/>
</dbReference>
<dbReference type="PIRSF" id="PIRSF000371">
    <property type="entry name" value="PFL_act_enz"/>
    <property type="match status" value="1"/>
</dbReference>